<dbReference type="AlphaFoldDB" id="A0A1G4BNP4"/>
<evidence type="ECO:0000313" key="2">
    <source>
        <dbReference type="Proteomes" id="UP000176998"/>
    </source>
</evidence>
<dbReference type="Proteomes" id="UP000176998">
    <property type="component" value="Unassembled WGS sequence"/>
</dbReference>
<dbReference type="EMBL" id="MJBS01000008">
    <property type="protein sequence ID" value="OHF03069.1"/>
    <property type="molecule type" value="Genomic_DNA"/>
</dbReference>
<comment type="caution">
    <text evidence="1">The sequence shown here is derived from an EMBL/GenBank/DDBJ whole genome shotgun (WGS) entry which is preliminary data.</text>
</comment>
<sequence length="103" mass="11517">MLGYNPILNVLVEALDNNETVRLHRGFDGDCFSQVPESVYGPKTVCQRVYGDDILRWAGVTFTYSNTVVSGTVYMYIATSYDFKTRRQTLSGAMGEFMLPVAS</sequence>
<dbReference type="GeneID" id="34554618"/>
<name>A0A1G4BNP4_9PEZI</name>
<keyword evidence="2" id="KW-1185">Reference proteome</keyword>
<gene>
    <name evidence="1" type="ORF">CORC01_01453</name>
</gene>
<reference evidence="1 2" key="1">
    <citation type="submission" date="2016-09" db="EMBL/GenBank/DDBJ databases">
        <authorList>
            <person name="Capua I."/>
            <person name="De Benedictis P."/>
            <person name="Joannis T."/>
            <person name="Lombin L.H."/>
            <person name="Cattoli G."/>
        </authorList>
    </citation>
    <scope>NUCLEOTIDE SEQUENCE [LARGE SCALE GENOMIC DNA]</scope>
    <source>
        <strain evidence="1 2">IMI 309357</strain>
    </source>
</reference>
<proteinExistence type="predicted"/>
<evidence type="ECO:0000313" key="1">
    <source>
        <dbReference type="EMBL" id="OHF03069.1"/>
    </source>
</evidence>
<dbReference type="RefSeq" id="XP_022480207.1">
    <property type="nucleotide sequence ID" value="XM_022613108.1"/>
</dbReference>
<accession>A0A1G4BNP4</accession>
<dbReference type="OrthoDB" id="5429716at2759"/>
<protein>
    <submittedName>
        <fullName evidence="1">Uncharacterized protein</fullName>
    </submittedName>
</protein>
<organism evidence="1 2">
    <name type="scientific">Colletotrichum orchidophilum</name>
    <dbReference type="NCBI Taxonomy" id="1209926"/>
    <lineage>
        <taxon>Eukaryota</taxon>
        <taxon>Fungi</taxon>
        <taxon>Dikarya</taxon>
        <taxon>Ascomycota</taxon>
        <taxon>Pezizomycotina</taxon>
        <taxon>Sordariomycetes</taxon>
        <taxon>Hypocreomycetidae</taxon>
        <taxon>Glomerellales</taxon>
        <taxon>Glomerellaceae</taxon>
        <taxon>Colletotrichum</taxon>
    </lineage>
</organism>